<feature type="transmembrane region" description="Helical" evidence="6">
    <location>
        <begin position="184"/>
        <end position="207"/>
    </location>
</feature>
<dbReference type="PANTHER" id="PTHR22911">
    <property type="entry name" value="ACYL-MALONYL CONDENSING ENZYME-RELATED"/>
    <property type="match status" value="1"/>
</dbReference>
<accession>A0A3P5XFX6</accession>
<dbReference type="PANTHER" id="PTHR22911:SF6">
    <property type="entry name" value="SOLUTE CARRIER FAMILY 35 MEMBER G1"/>
    <property type="match status" value="1"/>
</dbReference>
<comment type="subcellular location">
    <subcellularLocation>
        <location evidence="1">Membrane</location>
        <topology evidence="1">Multi-pass membrane protein</topology>
    </subcellularLocation>
</comment>
<feature type="transmembrane region" description="Helical" evidence="6">
    <location>
        <begin position="12"/>
        <end position="32"/>
    </location>
</feature>
<feature type="transmembrane region" description="Helical" evidence="6">
    <location>
        <begin position="127"/>
        <end position="147"/>
    </location>
</feature>
<feature type="transmembrane region" description="Helical" evidence="6">
    <location>
        <begin position="259"/>
        <end position="278"/>
    </location>
</feature>
<protein>
    <submittedName>
        <fullName evidence="8">Riboflavin transporter</fullName>
    </submittedName>
</protein>
<sequence>MNVQTLVPDRTMAAVGLTVTYAAMVGFSDNFVRLVADETGLSQFHFTRSLMALAIIGLVAPFLGLRLRAVRPWAVMLRAVLQGTAIFIYFGALAFLPVALAAAGLFTAPIFVLLISRFAFGEAIGPVRILAVALGFLGVVLVLGPAALAGATLAAVLPVAAAVVYALSNIVTRKLCAQETPETLLAAFFVVLGLYGVIGMAVFALWPLPVPAGSDGFVLRGAVWPDARYLGLMALQAFLSAVGVGMCTRAYQLADTGRVSVIEYMVLPSSAFWGWILWDESLGWRAWAGIALIVLAGAMIALRAHEAARHGEAATG</sequence>
<dbReference type="Proteomes" id="UP000277498">
    <property type="component" value="Unassembled WGS sequence"/>
</dbReference>
<dbReference type="AlphaFoldDB" id="A0A3P5XFX6"/>
<dbReference type="Pfam" id="PF00892">
    <property type="entry name" value="EamA"/>
    <property type="match status" value="2"/>
</dbReference>
<evidence type="ECO:0000256" key="5">
    <source>
        <dbReference type="ARBA" id="ARBA00023136"/>
    </source>
</evidence>
<evidence type="ECO:0000256" key="4">
    <source>
        <dbReference type="ARBA" id="ARBA00022989"/>
    </source>
</evidence>
<keyword evidence="4 6" id="KW-1133">Transmembrane helix</keyword>
<dbReference type="SUPFAM" id="SSF103481">
    <property type="entry name" value="Multidrug resistance efflux transporter EmrE"/>
    <property type="match status" value="2"/>
</dbReference>
<gene>
    <name evidence="8" type="primary">ribN_3</name>
    <name evidence="8" type="ORF">XINFAN_02529</name>
</gene>
<keyword evidence="9" id="KW-1185">Reference proteome</keyword>
<evidence type="ECO:0000256" key="6">
    <source>
        <dbReference type="SAM" id="Phobius"/>
    </source>
</evidence>
<evidence type="ECO:0000313" key="9">
    <source>
        <dbReference type="Proteomes" id="UP000277498"/>
    </source>
</evidence>
<feature type="domain" description="EamA" evidence="7">
    <location>
        <begin position="15"/>
        <end position="143"/>
    </location>
</feature>
<dbReference type="GO" id="GO:0016020">
    <property type="term" value="C:membrane"/>
    <property type="evidence" value="ECO:0007669"/>
    <property type="project" value="UniProtKB-SubCell"/>
</dbReference>
<dbReference type="OrthoDB" id="7855875at2"/>
<evidence type="ECO:0000256" key="1">
    <source>
        <dbReference type="ARBA" id="ARBA00004141"/>
    </source>
</evidence>
<proteinExistence type="inferred from homology"/>
<organism evidence="8 9">
    <name type="scientific">Pseudogemmobacter humi</name>
    <dbReference type="NCBI Taxonomy" id="2483812"/>
    <lineage>
        <taxon>Bacteria</taxon>
        <taxon>Pseudomonadati</taxon>
        <taxon>Pseudomonadota</taxon>
        <taxon>Alphaproteobacteria</taxon>
        <taxon>Rhodobacterales</taxon>
        <taxon>Paracoccaceae</taxon>
        <taxon>Pseudogemmobacter</taxon>
    </lineage>
</organism>
<feature type="transmembrane region" description="Helical" evidence="6">
    <location>
        <begin position="227"/>
        <end position="247"/>
    </location>
</feature>
<reference evidence="8 9" key="1">
    <citation type="submission" date="2018-11" db="EMBL/GenBank/DDBJ databases">
        <authorList>
            <person name="Criscuolo A."/>
        </authorList>
    </citation>
    <scope>NUCLEOTIDE SEQUENCE [LARGE SCALE GENOMIC DNA]</scope>
    <source>
        <strain evidence="8">ACIP111625</strain>
    </source>
</reference>
<feature type="transmembrane region" description="Helical" evidence="6">
    <location>
        <begin position="153"/>
        <end position="172"/>
    </location>
</feature>
<dbReference type="InterPro" id="IPR037185">
    <property type="entry name" value="EmrE-like"/>
</dbReference>
<feature type="transmembrane region" description="Helical" evidence="6">
    <location>
        <begin position="284"/>
        <end position="302"/>
    </location>
</feature>
<feature type="transmembrane region" description="Helical" evidence="6">
    <location>
        <begin position="75"/>
        <end position="92"/>
    </location>
</feature>
<evidence type="ECO:0000259" key="7">
    <source>
        <dbReference type="Pfam" id="PF00892"/>
    </source>
</evidence>
<evidence type="ECO:0000256" key="2">
    <source>
        <dbReference type="ARBA" id="ARBA00009853"/>
    </source>
</evidence>
<name>A0A3P5XFX6_9RHOB</name>
<keyword evidence="3 6" id="KW-0812">Transmembrane</keyword>
<keyword evidence="5 6" id="KW-0472">Membrane</keyword>
<feature type="transmembrane region" description="Helical" evidence="6">
    <location>
        <begin position="98"/>
        <end position="120"/>
    </location>
</feature>
<dbReference type="RefSeq" id="WP_124087272.1">
    <property type="nucleotide sequence ID" value="NZ_UXAW01000076.1"/>
</dbReference>
<feature type="domain" description="EamA" evidence="7">
    <location>
        <begin position="155"/>
        <end position="300"/>
    </location>
</feature>
<evidence type="ECO:0000313" key="8">
    <source>
        <dbReference type="EMBL" id="VDC30347.1"/>
    </source>
</evidence>
<dbReference type="InterPro" id="IPR000620">
    <property type="entry name" value="EamA_dom"/>
</dbReference>
<feature type="transmembrane region" description="Helical" evidence="6">
    <location>
        <begin position="44"/>
        <end position="63"/>
    </location>
</feature>
<evidence type="ECO:0000256" key="3">
    <source>
        <dbReference type="ARBA" id="ARBA00022692"/>
    </source>
</evidence>
<dbReference type="EMBL" id="UXAW01000076">
    <property type="protein sequence ID" value="VDC30347.1"/>
    <property type="molecule type" value="Genomic_DNA"/>
</dbReference>
<comment type="similarity">
    <text evidence="2">Belongs to the drug/metabolite transporter (DMT) superfamily. 10 TMS drug/metabolite exporter (DME) (TC 2.A.7.3) family.</text>
</comment>